<organism evidence="3 4">
    <name type="scientific">Pseudothauera nasutitermitis</name>
    <dbReference type="NCBI Taxonomy" id="2565930"/>
    <lineage>
        <taxon>Bacteria</taxon>
        <taxon>Pseudomonadati</taxon>
        <taxon>Pseudomonadota</taxon>
        <taxon>Betaproteobacteria</taxon>
        <taxon>Rhodocyclales</taxon>
        <taxon>Zoogloeaceae</taxon>
        <taxon>Pseudothauera</taxon>
    </lineage>
</organism>
<dbReference type="Pfam" id="PF02604">
    <property type="entry name" value="PhdYeFM_antitox"/>
    <property type="match status" value="1"/>
</dbReference>
<dbReference type="Gene3D" id="3.40.1620.10">
    <property type="entry name" value="YefM-like domain"/>
    <property type="match status" value="1"/>
</dbReference>
<evidence type="ECO:0000313" key="4">
    <source>
        <dbReference type="Proteomes" id="UP000308430"/>
    </source>
</evidence>
<accession>A0A4S4AVP6</accession>
<comment type="similarity">
    <text evidence="1 2">Belongs to the phD/YefM antitoxin family.</text>
</comment>
<dbReference type="InterPro" id="IPR036165">
    <property type="entry name" value="YefM-like_sf"/>
</dbReference>
<name>A0A4S4AVP6_9RHOO</name>
<proteinExistence type="inferred from homology"/>
<dbReference type="SUPFAM" id="SSF143120">
    <property type="entry name" value="YefM-like"/>
    <property type="match status" value="1"/>
</dbReference>
<sequence>MISIADAKNRLPALIHQAEAGEAVTISRRGKAVAVVLSVDEYARLQRREGSVPSWLARLDGWRAHVPADLEGLREDELAAGGGELFAPRVDFGDSSYADIDAHVQALRAAEAAPADPVRRKAGKKSA</sequence>
<dbReference type="EMBL" id="SSOC01000005">
    <property type="protein sequence ID" value="THF64028.1"/>
    <property type="molecule type" value="Genomic_DNA"/>
</dbReference>
<dbReference type="NCBIfam" id="TIGR01552">
    <property type="entry name" value="phd_fam"/>
    <property type="match status" value="1"/>
</dbReference>
<comment type="caution">
    <text evidence="3">The sequence shown here is derived from an EMBL/GenBank/DDBJ whole genome shotgun (WGS) entry which is preliminary data.</text>
</comment>
<comment type="function">
    <text evidence="2">Antitoxin component of a type II toxin-antitoxin (TA) system.</text>
</comment>
<reference evidence="3 4" key="1">
    <citation type="submission" date="2019-04" db="EMBL/GenBank/DDBJ databases">
        <title>Azoarcus nasutitermitis sp. nov. isolated from termite nest.</title>
        <authorList>
            <person name="Lin S.-Y."/>
            <person name="Hameed A."/>
            <person name="Hsu Y.-H."/>
            <person name="Young C.-C."/>
        </authorList>
    </citation>
    <scope>NUCLEOTIDE SEQUENCE [LARGE SCALE GENOMIC DNA]</scope>
    <source>
        <strain evidence="3 4">CC-YHH838</strain>
    </source>
</reference>
<gene>
    <name evidence="3" type="ORF">E6C76_15805</name>
</gene>
<dbReference type="AlphaFoldDB" id="A0A4S4AVP6"/>
<dbReference type="OrthoDB" id="9800503at2"/>
<evidence type="ECO:0000256" key="1">
    <source>
        <dbReference type="ARBA" id="ARBA00009981"/>
    </source>
</evidence>
<keyword evidence="4" id="KW-1185">Reference proteome</keyword>
<dbReference type="Proteomes" id="UP000308430">
    <property type="component" value="Unassembled WGS sequence"/>
</dbReference>
<dbReference type="RefSeq" id="WP_136349184.1">
    <property type="nucleotide sequence ID" value="NZ_SSOC01000005.1"/>
</dbReference>
<evidence type="ECO:0000313" key="3">
    <source>
        <dbReference type="EMBL" id="THF64028.1"/>
    </source>
</evidence>
<dbReference type="InterPro" id="IPR006442">
    <property type="entry name" value="Antitoxin_Phd/YefM"/>
</dbReference>
<protein>
    <recommendedName>
        <fullName evidence="2">Antitoxin</fullName>
    </recommendedName>
</protein>
<evidence type="ECO:0000256" key="2">
    <source>
        <dbReference type="RuleBase" id="RU362080"/>
    </source>
</evidence>